<evidence type="ECO:0000313" key="2">
    <source>
        <dbReference type="Proteomes" id="UP000624243"/>
    </source>
</evidence>
<dbReference type="EMBL" id="JABWSB020000003">
    <property type="protein sequence ID" value="MBV4514951.1"/>
    <property type="molecule type" value="Genomic_DNA"/>
</dbReference>
<organism evidence="1 2">
    <name type="scientific">Pseudomonas kurunegalensis</name>
    <dbReference type="NCBI Taxonomy" id="485880"/>
    <lineage>
        <taxon>Bacteria</taxon>
        <taxon>Pseudomonadati</taxon>
        <taxon>Pseudomonadota</taxon>
        <taxon>Gammaproteobacteria</taxon>
        <taxon>Pseudomonadales</taxon>
        <taxon>Pseudomonadaceae</taxon>
        <taxon>Pseudomonas</taxon>
    </lineage>
</organism>
<keyword evidence="2" id="KW-1185">Reference proteome</keyword>
<reference evidence="1 2" key="1">
    <citation type="journal article" date="2020" name="Microorganisms">
        <title>Reliable Identification of Environmental Pseudomonas Isolates Using the rpoD Gene.</title>
        <authorList>
            <consortium name="The Broad Institute Genome Sequencing Platform"/>
            <person name="Girard L."/>
            <person name="Lood C."/>
            <person name="Rokni-Zadeh H."/>
            <person name="van Noort V."/>
            <person name="Lavigne R."/>
            <person name="De Mot R."/>
        </authorList>
    </citation>
    <scope>NUCLEOTIDE SEQUENCE [LARGE SCALE GENOMIC DNA]</scope>
    <source>
        <strain evidence="1 2">RW1P2</strain>
    </source>
</reference>
<protein>
    <submittedName>
        <fullName evidence="1">Uncharacterized protein</fullName>
    </submittedName>
</protein>
<proteinExistence type="predicted"/>
<comment type="caution">
    <text evidence="1">The sequence shown here is derived from an EMBL/GenBank/DDBJ whole genome shotgun (WGS) entry which is preliminary data.</text>
</comment>
<sequence length="58" mass="6515">MTTNKKSAQDLIQEARREHQANLARGVGVFDGGKAWKELSKQMADAVLQKLEDDFDKP</sequence>
<name>A0ACC5UKK7_9PSED</name>
<gene>
    <name evidence="1" type="ORF">HU758_007015</name>
</gene>
<evidence type="ECO:0000313" key="1">
    <source>
        <dbReference type="EMBL" id="MBV4514951.1"/>
    </source>
</evidence>
<dbReference type="Proteomes" id="UP000624243">
    <property type="component" value="Unassembled WGS sequence"/>
</dbReference>
<accession>A0ACC5UKK7</accession>